<dbReference type="SUPFAM" id="SSF56037">
    <property type="entry name" value="PheT/TilS domain"/>
    <property type="match status" value="1"/>
</dbReference>
<dbReference type="GO" id="GO:0003723">
    <property type="term" value="F:RNA binding"/>
    <property type="evidence" value="ECO:0007669"/>
    <property type="project" value="InterPro"/>
</dbReference>
<protein>
    <recommendedName>
        <fullName evidence="1">B3/B4 tRNA-binding domain-containing protein</fullName>
    </recommendedName>
</protein>
<proteinExistence type="predicted"/>
<dbReference type="EMBL" id="JQGJ02000012">
    <property type="protein sequence ID" value="KKK07906.1"/>
    <property type="molecule type" value="Genomic_DNA"/>
</dbReference>
<comment type="caution">
    <text evidence="2">The sequence shown here is derived from an EMBL/GenBank/DDBJ whole genome shotgun (WGS) entry which is preliminary data.</text>
</comment>
<dbReference type="Gene3D" id="3.50.40.10">
    <property type="entry name" value="Phenylalanyl-trna Synthetase, Chain B, domain 3"/>
    <property type="match status" value="1"/>
</dbReference>
<dbReference type="Proteomes" id="UP000030949">
    <property type="component" value="Unassembled WGS sequence"/>
</dbReference>
<organism evidence="2 3">
    <name type="scientific">Pseudomonas frederiksbergensis</name>
    <dbReference type="NCBI Taxonomy" id="104087"/>
    <lineage>
        <taxon>Bacteria</taxon>
        <taxon>Pseudomonadati</taxon>
        <taxon>Pseudomonadota</taxon>
        <taxon>Gammaproteobacteria</taxon>
        <taxon>Pseudomonadales</taxon>
        <taxon>Pseudomonadaceae</taxon>
        <taxon>Pseudomonas</taxon>
    </lineage>
</organism>
<dbReference type="OrthoDB" id="276580at2"/>
<feature type="domain" description="B3/B4 tRNA-binding" evidence="1">
    <location>
        <begin position="58"/>
        <end position="211"/>
    </location>
</feature>
<dbReference type="AlphaFoldDB" id="A0A0U1PQH7"/>
<evidence type="ECO:0000313" key="2">
    <source>
        <dbReference type="EMBL" id="KKK07906.1"/>
    </source>
</evidence>
<dbReference type="InterPro" id="IPR020825">
    <property type="entry name" value="Phe-tRNA_synthase-like_B3/B4"/>
</dbReference>
<sequence>MKPRLIIQKSASDLGINNACAAVIDNITVSDDRSFMGVLQNNLNHVASHLNSLISSSVYEGFSRQLKKLGYENTVSANEKLLRRFISKGAQPINNIVDAYNAVAIRHGVSIGVHTYHRREDIHVLRSEEPRKFRPLFAKKDITIPTGDLIYSCGDVPLASIGKVDADAHDFRLTQDSSSLLVVVLGHDETPGKFNQSVIEELVGLLRQKMPSLDHYFLETVLAQPLQQGILVSSAD</sequence>
<gene>
    <name evidence="2" type="ORF">JZ00_30985</name>
</gene>
<dbReference type="Pfam" id="PF03483">
    <property type="entry name" value="B3_4"/>
    <property type="match status" value="1"/>
</dbReference>
<accession>A0A0U1PQH7</accession>
<dbReference type="RefSeq" id="WP_045155335.1">
    <property type="nucleotide sequence ID" value="NZ_CP142104.1"/>
</dbReference>
<dbReference type="SMART" id="SM00873">
    <property type="entry name" value="B3_4"/>
    <property type="match status" value="1"/>
</dbReference>
<evidence type="ECO:0000259" key="1">
    <source>
        <dbReference type="SMART" id="SM00873"/>
    </source>
</evidence>
<dbReference type="GO" id="GO:0004826">
    <property type="term" value="F:phenylalanine-tRNA ligase activity"/>
    <property type="evidence" value="ECO:0007669"/>
    <property type="project" value="InterPro"/>
</dbReference>
<evidence type="ECO:0000313" key="3">
    <source>
        <dbReference type="Proteomes" id="UP000030949"/>
    </source>
</evidence>
<dbReference type="InterPro" id="IPR005146">
    <property type="entry name" value="B3/B4_tRNA-bd"/>
</dbReference>
<name>A0A0U1PQH7_9PSED</name>
<reference evidence="2 3" key="1">
    <citation type="submission" date="2015-03" db="EMBL/GenBank/DDBJ databases">
        <title>Pseudomonas frederiksbergensis hydrocarbon degrader.</title>
        <authorList>
            <person name="Brown L.M."/>
            <person name="Ruiz O.N."/>
            <person name="Mueller S."/>
            <person name="Gunasekera T.S."/>
        </authorList>
    </citation>
    <scope>NUCLEOTIDE SEQUENCE [LARGE SCALE GENOMIC DNA]</scope>
    <source>
        <strain evidence="2 3">SI8</strain>
    </source>
</reference>